<dbReference type="GO" id="GO:0008083">
    <property type="term" value="F:growth factor activity"/>
    <property type="evidence" value="ECO:0007669"/>
    <property type="project" value="UniProtKB-KW"/>
</dbReference>
<dbReference type="Gene3D" id="2.10.90.10">
    <property type="entry name" value="Cystine-knot cytokines"/>
    <property type="match status" value="1"/>
</dbReference>
<dbReference type="AlphaFoldDB" id="A0A3Q2YG84"/>
<evidence type="ECO:0000313" key="6">
    <source>
        <dbReference type="Ensembl" id="ENSHCOP00000016443.1"/>
    </source>
</evidence>
<evidence type="ECO:0000256" key="4">
    <source>
        <dbReference type="SAM" id="SignalP"/>
    </source>
</evidence>
<dbReference type="GeneTree" id="ENSGT00400000024763"/>
<dbReference type="KEGG" id="hcq:109527943"/>
<keyword evidence="3" id="KW-0339">Growth factor</keyword>
<protein>
    <submittedName>
        <fullName evidence="6">Bone morphogenetic protein 7-like</fullName>
    </submittedName>
</protein>
<dbReference type="Ensembl" id="ENSHCOT00000024602.1">
    <property type="protein sequence ID" value="ENSHCOP00000016443.1"/>
    <property type="gene ID" value="ENSHCOG00000020179.1"/>
</dbReference>
<reference evidence="6" key="1">
    <citation type="submission" date="2025-08" db="UniProtKB">
        <authorList>
            <consortium name="Ensembl"/>
        </authorList>
    </citation>
    <scope>IDENTIFICATION</scope>
</reference>
<feature type="domain" description="TGF-beta family profile" evidence="5">
    <location>
        <begin position="77"/>
        <end position="187"/>
    </location>
</feature>
<evidence type="ECO:0000256" key="3">
    <source>
        <dbReference type="RuleBase" id="RU000354"/>
    </source>
</evidence>
<evidence type="ECO:0000259" key="5">
    <source>
        <dbReference type="PROSITE" id="PS51362"/>
    </source>
</evidence>
<keyword evidence="2" id="KW-0964">Secreted</keyword>
<keyword evidence="4" id="KW-0732">Signal</keyword>
<name>A0A3Q2YG84_HIPCM</name>
<dbReference type="GO" id="GO:0005576">
    <property type="term" value="C:extracellular region"/>
    <property type="evidence" value="ECO:0007669"/>
    <property type="project" value="UniProtKB-SubCell"/>
</dbReference>
<comment type="subcellular location">
    <subcellularLocation>
        <location evidence="1">Secreted</location>
    </subcellularLocation>
</comment>
<dbReference type="SMART" id="SM00204">
    <property type="entry name" value="TGFB"/>
    <property type="match status" value="1"/>
</dbReference>
<dbReference type="GeneID" id="109527943"/>
<proteinExistence type="inferred from homology"/>
<dbReference type="OMA" id="WVIHPLS"/>
<dbReference type="RefSeq" id="XP_019745725.1">
    <property type="nucleotide sequence ID" value="XM_019890166.1"/>
</dbReference>
<feature type="chain" id="PRO_5018708110" evidence="4">
    <location>
        <begin position="20"/>
        <end position="195"/>
    </location>
</feature>
<reference evidence="6" key="2">
    <citation type="submission" date="2025-09" db="UniProtKB">
        <authorList>
            <consortium name="Ensembl"/>
        </authorList>
    </citation>
    <scope>IDENTIFICATION</scope>
</reference>
<dbReference type="OrthoDB" id="8997642at2759"/>
<accession>A0A3Q2YG84</accession>
<dbReference type="CDD" id="cd19379">
    <property type="entry name" value="TGF_beta_GSDF"/>
    <property type="match status" value="1"/>
</dbReference>
<dbReference type="PROSITE" id="PS51362">
    <property type="entry name" value="TGF_BETA_2"/>
    <property type="match status" value="1"/>
</dbReference>
<comment type="similarity">
    <text evidence="3">Belongs to the TGF-beta family.</text>
</comment>
<evidence type="ECO:0000256" key="1">
    <source>
        <dbReference type="ARBA" id="ARBA00004613"/>
    </source>
</evidence>
<dbReference type="InterPro" id="IPR029034">
    <property type="entry name" value="Cystine-knot_cytokine"/>
</dbReference>
<dbReference type="Pfam" id="PF00019">
    <property type="entry name" value="TGF_beta"/>
    <property type="match status" value="1"/>
</dbReference>
<organism evidence="6 7">
    <name type="scientific">Hippocampus comes</name>
    <name type="common">Tiger tail seahorse</name>
    <dbReference type="NCBI Taxonomy" id="109280"/>
    <lineage>
        <taxon>Eukaryota</taxon>
        <taxon>Metazoa</taxon>
        <taxon>Chordata</taxon>
        <taxon>Craniata</taxon>
        <taxon>Vertebrata</taxon>
        <taxon>Euteleostomi</taxon>
        <taxon>Actinopterygii</taxon>
        <taxon>Neopterygii</taxon>
        <taxon>Teleostei</taxon>
        <taxon>Neoteleostei</taxon>
        <taxon>Acanthomorphata</taxon>
        <taxon>Syngnathiaria</taxon>
        <taxon>Syngnathiformes</taxon>
        <taxon>Syngnathoidei</taxon>
        <taxon>Syngnathidae</taxon>
        <taxon>Hippocampus</taxon>
    </lineage>
</organism>
<sequence>MSFAVASVMALMCSSVVIAFVLQPSKQDDVMPEDSNSRCHSDSLQSIRKELLAALNLQTEPRLPEGAREQWRGTAERLKAVTVSSSSSSDDGRDTSGCCAETSEVSMTELGWNNWMIYPERVTLVHCTHCGHSVSCRPQSNAPQRDLQVQAPCCQPTTQEAVPVMYMDEWNTVVITSMHLTRRCGCPATQQPPQE</sequence>
<evidence type="ECO:0000256" key="2">
    <source>
        <dbReference type="ARBA" id="ARBA00022525"/>
    </source>
</evidence>
<dbReference type="InterPro" id="IPR001839">
    <property type="entry name" value="TGF-b_C"/>
</dbReference>
<dbReference type="SUPFAM" id="SSF57501">
    <property type="entry name" value="Cystine-knot cytokines"/>
    <property type="match status" value="1"/>
</dbReference>
<feature type="signal peptide" evidence="4">
    <location>
        <begin position="1"/>
        <end position="19"/>
    </location>
</feature>
<evidence type="ECO:0000313" key="7">
    <source>
        <dbReference type="Proteomes" id="UP000264820"/>
    </source>
</evidence>
<dbReference type="Proteomes" id="UP000264820">
    <property type="component" value="Unplaced"/>
</dbReference>
<keyword evidence="7" id="KW-1185">Reference proteome</keyword>